<protein>
    <submittedName>
        <fullName evidence="1">Uncharacterized protein</fullName>
    </submittedName>
</protein>
<accession>A0A0B8QNM4</accession>
<name>A0A0B8PQ96_9VIBR</name>
<reference evidence="1 4" key="1">
    <citation type="submission" date="2015-01" db="EMBL/GenBank/DDBJ databases">
        <title>Vibrio sp. C5 JCM 19232 whole genome shotgun sequence.</title>
        <authorList>
            <person name="Sawabe T."/>
            <person name="Meirelles P."/>
            <person name="Feng G."/>
            <person name="Sayaka M."/>
            <person name="Hattori M."/>
            <person name="Ohkuma M."/>
        </authorList>
    </citation>
    <scope>NUCLEOTIDE SEQUENCE [LARGE SCALE GENOMIC DNA]</scope>
    <source>
        <strain evidence="1 4">JCM19232</strain>
    </source>
</reference>
<dbReference type="AlphaFoldDB" id="A0A0B8PQ96"/>
<evidence type="ECO:0000313" key="2">
    <source>
        <dbReference type="EMBL" id="GAM75989.1"/>
    </source>
</evidence>
<sequence length="43" mass="4759">MLKETISTGERVNRDVTIIAICPKLDADEPVAEFQLTLSLKAK</sequence>
<gene>
    <name evidence="1" type="ORF">JCM19232_4283</name>
    <name evidence="2" type="ORF">JCM19241_287</name>
</gene>
<reference evidence="3 4" key="3">
    <citation type="submission" date="2015-01" db="EMBL/GenBank/DDBJ databases">
        <authorList>
            <consortium name="NBRP consortium"/>
            <person name="Sawabe T."/>
            <person name="Meirelles P."/>
            <person name="Feng G."/>
            <person name="Sayaka M."/>
            <person name="Hattori M."/>
            <person name="Ohkuma M."/>
        </authorList>
    </citation>
    <scope>NUCLEOTIDE SEQUENCE [LARGE SCALE GENOMIC DNA]</scope>
    <source>
        <strain evidence="3">JCM 19241</strain>
        <strain evidence="1 4">JCM19232</strain>
        <strain evidence="2">JCM19241</strain>
    </source>
</reference>
<organism evidence="1 4">
    <name type="scientific">Vibrio ishigakensis</name>
    <dbReference type="NCBI Taxonomy" id="1481914"/>
    <lineage>
        <taxon>Bacteria</taxon>
        <taxon>Pseudomonadati</taxon>
        <taxon>Pseudomonadota</taxon>
        <taxon>Gammaproteobacteria</taxon>
        <taxon>Vibrionales</taxon>
        <taxon>Vibrionaceae</taxon>
        <taxon>Vibrio</taxon>
    </lineage>
</organism>
<dbReference type="Proteomes" id="UP000031670">
    <property type="component" value="Unassembled WGS sequence"/>
</dbReference>
<reference evidence="2 3" key="2">
    <citation type="submission" date="2015-01" db="EMBL/GenBank/DDBJ databases">
        <title>Vibrio sp. C94 JCM 19241 whole genome shotgun sequence.</title>
        <authorList>
            <person name="Sawabe T."/>
            <person name="Meirelles P."/>
            <person name="Feng G."/>
            <person name="Sayaka M."/>
            <person name="Hattori M."/>
            <person name="Ohkuma M."/>
        </authorList>
    </citation>
    <scope>NUCLEOTIDE SEQUENCE [LARGE SCALE GENOMIC DNA]</scope>
    <source>
        <strain evidence="3">JCM 19241</strain>
        <strain evidence="2">JCM19241</strain>
    </source>
</reference>
<evidence type="ECO:0000313" key="3">
    <source>
        <dbReference type="Proteomes" id="UP000031666"/>
    </source>
</evidence>
<accession>A0A0B8PQ96</accession>
<dbReference type="STRING" id="1481914.JCM19241_287"/>
<evidence type="ECO:0000313" key="1">
    <source>
        <dbReference type="EMBL" id="GAM65318.1"/>
    </source>
</evidence>
<evidence type="ECO:0000313" key="4">
    <source>
        <dbReference type="Proteomes" id="UP000031670"/>
    </source>
</evidence>
<proteinExistence type="predicted"/>
<comment type="caution">
    <text evidence="1">The sequence shown here is derived from an EMBL/GenBank/DDBJ whole genome shotgun (WGS) entry which is preliminary data.</text>
</comment>
<dbReference type="Proteomes" id="UP000031666">
    <property type="component" value="Unassembled WGS sequence"/>
</dbReference>
<dbReference type="EMBL" id="BBSC01000005">
    <property type="protein sequence ID" value="GAM75989.1"/>
    <property type="molecule type" value="Genomic_DNA"/>
</dbReference>
<dbReference type="EMBL" id="BBSA01000018">
    <property type="protein sequence ID" value="GAM65318.1"/>
    <property type="molecule type" value="Genomic_DNA"/>
</dbReference>